<organism evidence="5 6">
    <name type="scientific">Alteromonas oceani</name>
    <dbReference type="NCBI Taxonomy" id="2071609"/>
    <lineage>
        <taxon>Bacteria</taxon>
        <taxon>Pseudomonadati</taxon>
        <taxon>Pseudomonadota</taxon>
        <taxon>Gammaproteobacteria</taxon>
        <taxon>Alteromonadales</taxon>
        <taxon>Alteromonadaceae</taxon>
        <taxon>Alteromonas/Salinimonas group</taxon>
        <taxon>Alteromonas</taxon>
    </lineage>
</organism>
<sequence>MDLLKLRHYGFIFILLLLTGCVTTIGRNFQKLEEPQIRPGETTAQDILARMGKPNTTNALYQGTAYNYIYHNRNAKAVNPDEVATRFQTFNFNNKDILTGYQFGSSFVEDSTLFKTDNVKKIQTGDSKSQVLRVLGDPSGIERYPHDPRYAYVLVYSYPKTTHSDSTFSMVNSVVNVVFGHNEQVVRLETFNLNTD</sequence>
<feature type="domain" description="Outer membrane protein assembly factor BamE" evidence="4">
    <location>
        <begin position="114"/>
        <end position="184"/>
    </location>
</feature>
<dbReference type="Gene3D" id="3.30.1450.10">
    <property type="match status" value="1"/>
</dbReference>
<feature type="domain" description="Outer membrane protein assembly factor BamE" evidence="4">
    <location>
        <begin position="36"/>
        <end position="98"/>
    </location>
</feature>
<evidence type="ECO:0000256" key="1">
    <source>
        <dbReference type="ARBA" id="ARBA00022729"/>
    </source>
</evidence>
<evidence type="ECO:0000256" key="3">
    <source>
        <dbReference type="SAM" id="Phobius"/>
    </source>
</evidence>
<evidence type="ECO:0000256" key="2">
    <source>
        <dbReference type="ARBA" id="ARBA00023136"/>
    </source>
</evidence>
<protein>
    <submittedName>
        <fullName evidence="5">Outer membrane protein assembly factor BamE</fullName>
    </submittedName>
</protein>
<evidence type="ECO:0000313" key="6">
    <source>
        <dbReference type="Proteomes" id="UP001595477"/>
    </source>
</evidence>
<name>A0ABV7JVX3_9ALTE</name>
<dbReference type="EMBL" id="JBHRSX010000021">
    <property type="protein sequence ID" value="MFC3202235.1"/>
    <property type="molecule type" value="Genomic_DNA"/>
</dbReference>
<comment type="caution">
    <text evidence="5">The sequence shown here is derived from an EMBL/GenBank/DDBJ whole genome shotgun (WGS) entry which is preliminary data.</text>
</comment>
<gene>
    <name evidence="5" type="primary">bamE</name>
    <name evidence="5" type="ORF">ACFOEW_10445</name>
</gene>
<reference evidence="6" key="1">
    <citation type="journal article" date="2019" name="Int. J. Syst. Evol. Microbiol.">
        <title>The Global Catalogue of Microorganisms (GCM) 10K type strain sequencing project: providing services to taxonomists for standard genome sequencing and annotation.</title>
        <authorList>
            <consortium name="The Broad Institute Genomics Platform"/>
            <consortium name="The Broad Institute Genome Sequencing Center for Infectious Disease"/>
            <person name="Wu L."/>
            <person name="Ma J."/>
        </authorList>
    </citation>
    <scope>NUCLEOTIDE SEQUENCE [LARGE SCALE GENOMIC DNA]</scope>
    <source>
        <strain evidence="6">KCTC 52449</strain>
    </source>
</reference>
<keyword evidence="2 3" id="KW-0472">Membrane</keyword>
<keyword evidence="3" id="KW-1133">Transmembrane helix</keyword>
<evidence type="ECO:0000259" key="4">
    <source>
        <dbReference type="Pfam" id="PF04355"/>
    </source>
</evidence>
<evidence type="ECO:0000313" key="5">
    <source>
        <dbReference type="EMBL" id="MFC3202235.1"/>
    </source>
</evidence>
<accession>A0ABV7JVX3</accession>
<keyword evidence="6" id="KW-1185">Reference proteome</keyword>
<feature type="transmembrane region" description="Helical" evidence="3">
    <location>
        <begin position="6"/>
        <end position="26"/>
    </location>
</feature>
<dbReference type="PROSITE" id="PS51257">
    <property type="entry name" value="PROKAR_LIPOPROTEIN"/>
    <property type="match status" value="1"/>
</dbReference>
<proteinExistence type="predicted"/>
<dbReference type="InterPro" id="IPR037873">
    <property type="entry name" value="BamE-like"/>
</dbReference>
<keyword evidence="3" id="KW-0812">Transmembrane</keyword>
<dbReference type="Proteomes" id="UP001595477">
    <property type="component" value="Unassembled WGS sequence"/>
</dbReference>
<dbReference type="Pfam" id="PF04355">
    <property type="entry name" value="BamE"/>
    <property type="match status" value="2"/>
</dbReference>
<dbReference type="InterPro" id="IPR007450">
    <property type="entry name" value="BamE_dom"/>
</dbReference>
<keyword evidence="1" id="KW-0732">Signal</keyword>
<dbReference type="RefSeq" id="WP_123323289.1">
    <property type="nucleotide sequence ID" value="NZ_JBHRSX010000021.1"/>
</dbReference>